<dbReference type="AlphaFoldDB" id="A0A161YYF5"/>
<name>A0A161YYF5_PSEFL</name>
<dbReference type="OrthoDB" id="7019385at2"/>
<dbReference type="Proteomes" id="UP000076489">
    <property type="component" value="Unassembled WGS sequence"/>
</dbReference>
<organism evidence="2 3">
    <name type="scientific">Pseudomonas fluorescens</name>
    <dbReference type="NCBI Taxonomy" id="294"/>
    <lineage>
        <taxon>Bacteria</taxon>
        <taxon>Pseudomonadati</taxon>
        <taxon>Pseudomonadota</taxon>
        <taxon>Gammaproteobacteria</taxon>
        <taxon>Pseudomonadales</taxon>
        <taxon>Pseudomonadaceae</taxon>
        <taxon>Pseudomonas</taxon>
    </lineage>
</organism>
<feature type="region of interest" description="Disordered" evidence="1">
    <location>
        <begin position="24"/>
        <end position="50"/>
    </location>
</feature>
<evidence type="ECO:0000256" key="1">
    <source>
        <dbReference type="SAM" id="MobiDB-lite"/>
    </source>
</evidence>
<dbReference type="RefSeq" id="WP_063341181.1">
    <property type="nucleotide sequence ID" value="NZ_LUKJ01000003.1"/>
</dbReference>
<sequence>MKENLSEDEMREALFGTQNNEIAPAAEDLRVTSDQQHVSKARRAPTSRSPKLRVTLRVTSQFEGKAETLVYEANTLSRLIAEQEAKTEAKKRKFKYFELVSIESV</sequence>
<reference evidence="2 3" key="2">
    <citation type="journal article" date="2018" name="Nature">
        <title>Mutant phenotypes for thousands of bacterial genes of unknown function.</title>
        <authorList>
            <person name="Price M.N."/>
            <person name="Wetmore K.M."/>
            <person name="Waters R.J."/>
            <person name="Callaghan M."/>
            <person name="Ray J."/>
            <person name="Liu H."/>
            <person name="Kuehl J.V."/>
            <person name="Melnyk R.A."/>
            <person name="Lamson J.S."/>
            <person name="Suh Y."/>
            <person name="Carlson H.K."/>
            <person name="Esquivel Z."/>
            <person name="Sadeeshkumar H."/>
            <person name="Chakraborty R."/>
            <person name="Zane G.M."/>
            <person name="Rubin B.E."/>
            <person name="Wall J.D."/>
            <person name="Visel A."/>
            <person name="Bristow J."/>
            <person name="Blow M.J."/>
            <person name="Arkin A.P."/>
            <person name="Deutschbauer A.M."/>
        </authorList>
    </citation>
    <scope>NUCLEOTIDE SEQUENCE [LARGE SCALE GENOMIC DNA]</scope>
    <source>
        <strain evidence="2 3">FW300-N1B4</strain>
    </source>
</reference>
<protein>
    <submittedName>
        <fullName evidence="2">Uncharacterized protein</fullName>
    </submittedName>
</protein>
<evidence type="ECO:0000313" key="2">
    <source>
        <dbReference type="EMBL" id="KZN15897.1"/>
    </source>
</evidence>
<evidence type="ECO:0000313" key="3">
    <source>
        <dbReference type="Proteomes" id="UP000076489"/>
    </source>
</evidence>
<gene>
    <name evidence="2" type="ORF">A1D17_06875</name>
</gene>
<comment type="caution">
    <text evidence="2">The sequence shown here is derived from an EMBL/GenBank/DDBJ whole genome shotgun (WGS) entry which is preliminary data.</text>
</comment>
<dbReference type="EMBL" id="LUKJ01000003">
    <property type="protein sequence ID" value="KZN15897.1"/>
    <property type="molecule type" value="Genomic_DNA"/>
</dbReference>
<accession>A0A161YYF5</accession>
<proteinExistence type="predicted"/>
<reference evidence="3" key="1">
    <citation type="submission" date="2016-03" db="EMBL/GenBank/DDBJ databases">
        <authorList>
            <person name="Ray J."/>
            <person name="Price M."/>
            <person name="Deutschbauer A."/>
        </authorList>
    </citation>
    <scope>NUCLEOTIDE SEQUENCE [LARGE SCALE GENOMIC DNA]</scope>
    <source>
        <strain evidence="3">FW300-N1B4</strain>
    </source>
</reference>